<accession>A0ABR1V373</accession>
<evidence type="ECO:0000313" key="4">
    <source>
        <dbReference type="Proteomes" id="UP001480595"/>
    </source>
</evidence>
<sequence length="81" mass="9649">MVRETARGIADAAAQTRRWFDIMEIGYWNALGAILICVFLGGSVVALRLLFTWNREEQEARRRERRRQRTLRRRRGTGRTW</sequence>
<evidence type="ECO:0000313" key="3">
    <source>
        <dbReference type="EMBL" id="KAK8064534.1"/>
    </source>
</evidence>
<feature type="region of interest" description="Disordered" evidence="1">
    <location>
        <begin position="62"/>
        <end position="81"/>
    </location>
</feature>
<reference evidence="3 4" key="1">
    <citation type="submission" date="2023-01" db="EMBL/GenBank/DDBJ databases">
        <title>Analysis of 21 Apiospora genomes using comparative genomics revels a genus with tremendous synthesis potential of carbohydrate active enzymes and secondary metabolites.</title>
        <authorList>
            <person name="Sorensen T."/>
        </authorList>
    </citation>
    <scope>NUCLEOTIDE SEQUENCE [LARGE SCALE GENOMIC DNA]</scope>
    <source>
        <strain evidence="3 4">CBS 135458</strain>
    </source>
</reference>
<evidence type="ECO:0000256" key="1">
    <source>
        <dbReference type="SAM" id="MobiDB-lite"/>
    </source>
</evidence>
<dbReference type="EMBL" id="JAQQWL010000007">
    <property type="protein sequence ID" value="KAK8064534.1"/>
    <property type="molecule type" value="Genomic_DNA"/>
</dbReference>
<proteinExistence type="predicted"/>
<protein>
    <submittedName>
        <fullName evidence="3">Uncharacterized protein</fullName>
    </submittedName>
</protein>
<organism evidence="3 4">
    <name type="scientific">Apiospora phragmitis</name>
    <dbReference type="NCBI Taxonomy" id="2905665"/>
    <lineage>
        <taxon>Eukaryota</taxon>
        <taxon>Fungi</taxon>
        <taxon>Dikarya</taxon>
        <taxon>Ascomycota</taxon>
        <taxon>Pezizomycotina</taxon>
        <taxon>Sordariomycetes</taxon>
        <taxon>Xylariomycetidae</taxon>
        <taxon>Amphisphaeriales</taxon>
        <taxon>Apiosporaceae</taxon>
        <taxon>Apiospora</taxon>
    </lineage>
</organism>
<dbReference type="RefSeq" id="XP_066715523.1">
    <property type="nucleotide sequence ID" value="XM_066858581.1"/>
</dbReference>
<feature type="transmembrane region" description="Helical" evidence="2">
    <location>
        <begin position="27"/>
        <end position="51"/>
    </location>
</feature>
<feature type="compositionally biased region" description="Basic residues" evidence="1">
    <location>
        <begin position="63"/>
        <end position="81"/>
    </location>
</feature>
<keyword evidence="2" id="KW-0812">Transmembrane</keyword>
<keyword evidence="4" id="KW-1185">Reference proteome</keyword>
<keyword evidence="2" id="KW-0472">Membrane</keyword>
<name>A0ABR1V373_9PEZI</name>
<evidence type="ECO:0000256" key="2">
    <source>
        <dbReference type="SAM" id="Phobius"/>
    </source>
</evidence>
<gene>
    <name evidence="3" type="ORF">PG994_007172</name>
</gene>
<dbReference type="Proteomes" id="UP001480595">
    <property type="component" value="Unassembled WGS sequence"/>
</dbReference>
<comment type="caution">
    <text evidence="3">The sequence shown here is derived from an EMBL/GenBank/DDBJ whole genome shotgun (WGS) entry which is preliminary data.</text>
</comment>
<keyword evidence="2" id="KW-1133">Transmembrane helix</keyword>
<dbReference type="GeneID" id="92091644"/>